<dbReference type="Gene3D" id="3.40.50.300">
    <property type="entry name" value="P-loop containing nucleotide triphosphate hydrolases"/>
    <property type="match status" value="1"/>
</dbReference>
<evidence type="ECO:0000256" key="5">
    <source>
        <dbReference type="ARBA" id="ARBA00022741"/>
    </source>
</evidence>
<organism evidence="13 14">
    <name type="scientific">Roseimaritima multifibrata</name>
    <dbReference type="NCBI Taxonomy" id="1930274"/>
    <lineage>
        <taxon>Bacteria</taxon>
        <taxon>Pseudomonadati</taxon>
        <taxon>Planctomycetota</taxon>
        <taxon>Planctomycetia</taxon>
        <taxon>Pirellulales</taxon>
        <taxon>Pirellulaceae</taxon>
        <taxon>Roseimaritima</taxon>
    </lineage>
</organism>
<dbReference type="GO" id="GO:0016887">
    <property type="term" value="F:ATP hydrolysis activity"/>
    <property type="evidence" value="ECO:0007669"/>
    <property type="project" value="InterPro"/>
</dbReference>
<evidence type="ECO:0000256" key="6">
    <source>
        <dbReference type="ARBA" id="ARBA00022840"/>
    </source>
</evidence>
<keyword evidence="4 10" id="KW-0500">Molybdenum</keyword>
<dbReference type="OrthoDB" id="9790614at2"/>
<reference evidence="13 14" key="1">
    <citation type="submission" date="2019-02" db="EMBL/GenBank/DDBJ databases">
        <title>Deep-cultivation of Planctomycetes and their phenomic and genomic characterization uncovers novel biology.</title>
        <authorList>
            <person name="Wiegand S."/>
            <person name="Jogler M."/>
            <person name="Boedeker C."/>
            <person name="Pinto D."/>
            <person name="Vollmers J."/>
            <person name="Rivas-Marin E."/>
            <person name="Kohn T."/>
            <person name="Peeters S.H."/>
            <person name="Heuer A."/>
            <person name="Rast P."/>
            <person name="Oberbeckmann S."/>
            <person name="Bunk B."/>
            <person name="Jeske O."/>
            <person name="Meyerdierks A."/>
            <person name="Storesund J.E."/>
            <person name="Kallscheuer N."/>
            <person name="Luecker S."/>
            <person name="Lage O.M."/>
            <person name="Pohl T."/>
            <person name="Merkel B.J."/>
            <person name="Hornburger P."/>
            <person name="Mueller R.-W."/>
            <person name="Bruemmer F."/>
            <person name="Labrenz M."/>
            <person name="Spormann A.M."/>
            <person name="Op den Camp H."/>
            <person name="Overmann J."/>
            <person name="Amann R."/>
            <person name="Jetten M.S.M."/>
            <person name="Mascher T."/>
            <person name="Medema M.H."/>
            <person name="Devos D.P."/>
            <person name="Kaster A.-K."/>
            <person name="Ovreas L."/>
            <person name="Rohde M."/>
            <person name="Galperin M.Y."/>
            <person name="Jogler C."/>
        </authorList>
    </citation>
    <scope>NUCLEOTIDE SEQUENCE [LARGE SCALE GENOMIC DNA]</scope>
    <source>
        <strain evidence="13 14">FF011L</strain>
    </source>
</reference>
<dbReference type="SUPFAM" id="SSF52540">
    <property type="entry name" value="P-loop containing nucleoside triphosphate hydrolases"/>
    <property type="match status" value="1"/>
</dbReference>
<keyword evidence="6 13" id="KW-0067">ATP-binding</keyword>
<keyword evidence="8" id="KW-0406">Ion transport</keyword>
<keyword evidence="5" id="KW-0547">Nucleotide-binding</keyword>
<evidence type="ECO:0000259" key="11">
    <source>
        <dbReference type="PROSITE" id="PS50893"/>
    </source>
</evidence>
<dbReference type="AlphaFoldDB" id="A0A517MN65"/>
<keyword evidence="2" id="KW-1003">Cell membrane</keyword>
<evidence type="ECO:0000313" key="14">
    <source>
        <dbReference type="Proteomes" id="UP000320672"/>
    </source>
</evidence>
<dbReference type="RefSeq" id="WP_145354400.1">
    <property type="nucleotide sequence ID" value="NZ_CP036262.1"/>
</dbReference>
<dbReference type="KEGG" id="rml:FF011L_50350"/>
<dbReference type="Pfam" id="PF00005">
    <property type="entry name" value="ABC_tran"/>
    <property type="match status" value="1"/>
</dbReference>
<keyword evidence="3" id="KW-0410">Iron transport</keyword>
<accession>A0A517MN65</accession>
<dbReference type="GO" id="GO:0005524">
    <property type="term" value="F:ATP binding"/>
    <property type="evidence" value="ECO:0007669"/>
    <property type="project" value="UniProtKB-KW"/>
</dbReference>
<sequence>MSQYLDAEFEHRFDGGAHIQASFKMRSDRFSIGVLFGPSGAGKSTVLRCIAGLNRPQQGHIQFAGEPWFDAKQGIHLSPQKRDIGYCFQQGALFPHLNVANNIGYAIGYPKKDSKATLSEMLERFELTGLEKRFPHELSGGQQQRTALARALARRPRLMLLDEPLAALDSNLRIALRGRLREWLRQFDIPVLLVTHDRTDAIALADKIMVLTPEGIEQSGTIDEVFSKPRNAAVAQMVGTETILRGTVIQSQQGITTVRIGATEIQAGTAENFAKGQSVYACIQGENVTLLHHPVPTPSSRNQFAVKVTAVIPEGPLLRIRLDGGFELTALITKAAAEGLTIQAGQSLTAMIKATAIHLVAT</sequence>
<evidence type="ECO:0000256" key="10">
    <source>
        <dbReference type="PROSITE-ProRule" id="PRU01213"/>
    </source>
</evidence>
<dbReference type="InterPro" id="IPR008995">
    <property type="entry name" value="Mo/tungstate-bd_C_term_dom"/>
</dbReference>
<dbReference type="InterPro" id="IPR004606">
    <property type="entry name" value="Mop_domain"/>
</dbReference>
<dbReference type="Proteomes" id="UP000320672">
    <property type="component" value="Chromosome"/>
</dbReference>
<protein>
    <submittedName>
        <fullName evidence="13">Sulfate/thiosulfate import ATP-binding protein CysA</fullName>
    </submittedName>
</protein>
<feature type="domain" description="Mop" evidence="12">
    <location>
        <begin position="297"/>
        <end position="361"/>
    </location>
</feature>
<dbReference type="PANTHER" id="PTHR42781:SF4">
    <property type="entry name" value="SPERMIDINE_PUTRESCINE IMPORT ATP-BINDING PROTEIN POTA"/>
    <property type="match status" value="1"/>
</dbReference>
<dbReference type="PROSITE" id="PS50893">
    <property type="entry name" value="ABC_TRANSPORTER_2"/>
    <property type="match status" value="1"/>
</dbReference>
<dbReference type="PROSITE" id="PS51866">
    <property type="entry name" value="MOP"/>
    <property type="match status" value="1"/>
</dbReference>
<keyword evidence="1" id="KW-0813">Transport</keyword>
<evidence type="ECO:0000256" key="9">
    <source>
        <dbReference type="ARBA" id="ARBA00023136"/>
    </source>
</evidence>
<keyword evidence="7" id="KW-0408">Iron</keyword>
<dbReference type="InterPro" id="IPR005116">
    <property type="entry name" value="Transp-assoc_OB_typ1"/>
</dbReference>
<dbReference type="GO" id="GO:0015689">
    <property type="term" value="P:molybdate ion transport"/>
    <property type="evidence" value="ECO:0007669"/>
    <property type="project" value="InterPro"/>
</dbReference>
<dbReference type="CDD" id="cd03259">
    <property type="entry name" value="ABC_Carb_Solutes_like"/>
    <property type="match status" value="1"/>
</dbReference>
<dbReference type="GO" id="GO:0015408">
    <property type="term" value="F:ABC-type ferric iron transporter activity"/>
    <property type="evidence" value="ECO:0007669"/>
    <property type="project" value="InterPro"/>
</dbReference>
<dbReference type="Pfam" id="PF03459">
    <property type="entry name" value="TOBE"/>
    <property type="match status" value="1"/>
</dbReference>
<evidence type="ECO:0000256" key="8">
    <source>
        <dbReference type="ARBA" id="ARBA00023065"/>
    </source>
</evidence>
<dbReference type="InterPro" id="IPR003439">
    <property type="entry name" value="ABC_transporter-like_ATP-bd"/>
</dbReference>
<keyword evidence="9" id="KW-0472">Membrane</keyword>
<dbReference type="Gene3D" id="2.40.50.100">
    <property type="match status" value="1"/>
</dbReference>
<dbReference type="InterPro" id="IPR003593">
    <property type="entry name" value="AAA+_ATPase"/>
</dbReference>
<evidence type="ECO:0000256" key="3">
    <source>
        <dbReference type="ARBA" id="ARBA00022496"/>
    </source>
</evidence>
<evidence type="ECO:0000256" key="1">
    <source>
        <dbReference type="ARBA" id="ARBA00022448"/>
    </source>
</evidence>
<dbReference type="InterPro" id="IPR050093">
    <property type="entry name" value="ABC_SmlMolc_Importer"/>
</dbReference>
<dbReference type="GO" id="GO:0016020">
    <property type="term" value="C:membrane"/>
    <property type="evidence" value="ECO:0007669"/>
    <property type="project" value="InterPro"/>
</dbReference>
<dbReference type="InterPro" id="IPR015853">
    <property type="entry name" value="ABC_transpr_FbpC"/>
</dbReference>
<dbReference type="PANTHER" id="PTHR42781">
    <property type="entry name" value="SPERMIDINE/PUTRESCINE IMPORT ATP-BINDING PROTEIN POTA"/>
    <property type="match status" value="1"/>
</dbReference>
<dbReference type="SMART" id="SM00382">
    <property type="entry name" value="AAA"/>
    <property type="match status" value="1"/>
</dbReference>
<proteinExistence type="predicted"/>
<evidence type="ECO:0000256" key="7">
    <source>
        <dbReference type="ARBA" id="ARBA00023004"/>
    </source>
</evidence>
<evidence type="ECO:0000256" key="4">
    <source>
        <dbReference type="ARBA" id="ARBA00022505"/>
    </source>
</evidence>
<dbReference type="InterPro" id="IPR027417">
    <property type="entry name" value="P-loop_NTPase"/>
</dbReference>
<evidence type="ECO:0000259" key="12">
    <source>
        <dbReference type="PROSITE" id="PS51866"/>
    </source>
</evidence>
<name>A0A517MN65_9BACT</name>
<dbReference type="EMBL" id="CP036262">
    <property type="protein sequence ID" value="QDS96227.1"/>
    <property type="molecule type" value="Genomic_DNA"/>
</dbReference>
<evidence type="ECO:0000256" key="2">
    <source>
        <dbReference type="ARBA" id="ARBA00022475"/>
    </source>
</evidence>
<keyword evidence="14" id="KW-1185">Reference proteome</keyword>
<gene>
    <name evidence="13" type="primary">cysA</name>
    <name evidence="13" type="ORF">FF011L_50350</name>
</gene>
<evidence type="ECO:0000313" key="13">
    <source>
        <dbReference type="EMBL" id="QDS96227.1"/>
    </source>
</evidence>
<dbReference type="SUPFAM" id="SSF50331">
    <property type="entry name" value="MOP-like"/>
    <property type="match status" value="1"/>
</dbReference>
<feature type="domain" description="ABC transporter" evidence="11">
    <location>
        <begin position="2"/>
        <end position="238"/>
    </location>
</feature>